<organism evidence="2">
    <name type="scientific">hydrothermal vent metagenome</name>
    <dbReference type="NCBI Taxonomy" id="652676"/>
    <lineage>
        <taxon>unclassified sequences</taxon>
        <taxon>metagenomes</taxon>
        <taxon>ecological metagenomes</taxon>
    </lineage>
</organism>
<dbReference type="InterPro" id="IPR001279">
    <property type="entry name" value="Metallo-B-lactamas"/>
</dbReference>
<feature type="domain" description="Metallo-beta-lactamase" evidence="1">
    <location>
        <begin position="54"/>
        <end position="241"/>
    </location>
</feature>
<evidence type="ECO:0000313" key="2">
    <source>
        <dbReference type="EMBL" id="VAW53170.1"/>
    </source>
</evidence>
<feature type="non-terminal residue" evidence="2">
    <location>
        <position position="310"/>
    </location>
</feature>
<dbReference type="InterPro" id="IPR036866">
    <property type="entry name" value="RibonucZ/Hydroxyglut_hydro"/>
</dbReference>
<dbReference type="Gene3D" id="3.60.15.10">
    <property type="entry name" value="Ribonuclease Z/Hydroxyacylglutathione hydrolase-like"/>
    <property type="match status" value="1"/>
</dbReference>
<reference evidence="2" key="1">
    <citation type="submission" date="2018-06" db="EMBL/GenBank/DDBJ databases">
        <authorList>
            <person name="Zhirakovskaya E."/>
        </authorList>
    </citation>
    <scope>NUCLEOTIDE SEQUENCE</scope>
</reference>
<dbReference type="PANTHER" id="PTHR42951:SF4">
    <property type="entry name" value="ACYL-COENZYME A THIOESTERASE MBLAC2"/>
    <property type="match status" value="1"/>
</dbReference>
<dbReference type="GO" id="GO:0016787">
    <property type="term" value="F:hydrolase activity"/>
    <property type="evidence" value="ECO:0007669"/>
    <property type="project" value="UniProtKB-KW"/>
</dbReference>
<dbReference type="InterPro" id="IPR050855">
    <property type="entry name" value="NDM-1-like"/>
</dbReference>
<keyword evidence="2" id="KW-0378">Hydrolase</keyword>
<dbReference type="Pfam" id="PF00753">
    <property type="entry name" value="Lactamase_B"/>
    <property type="match status" value="1"/>
</dbReference>
<name>A0A3B0WKW6_9ZZZZ</name>
<dbReference type="EMBL" id="UOFF01000017">
    <property type="protein sequence ID" value="VAW53170.1"/>
    <property type="molecule type" value="Genomic_DNA"/>
</dbReference>
<dbReference type="CDD" id="cd16282">
    <property type="entry name" value="metallo-hydrolase-like_MBL-fold"/>
    <property type="match status" value="1"/>
</dbReference>
<dbReference type="PANTHER" id="PTHR42951">
    <property type="entry name" value="METALLO-BETA-LACTAMASE DOMAIN-CONTAINING"/>
    <property type="match status" value="1"/>
</dbReference>
<proteinExistence type="predicted"/>
<protein>
    <submittedName>
        <fullName evidence="2">MBL-fold metallo-hydrolase superfamily</fullName>
    </submittedName>
</protein>
<evidence type="ECO:0000259" key="1">
    <source>
        <dbReference type="SMART" id="SM00849"/>
    </source>
</evidence>
<dbReference type="SMART" id="SM00849">
    <property type="entry name" value="Lactamase_B"/>
    <property type="match status" value="1"/>
</dbReference>
<dbReference type="AlphaFoldDB" id="A0A3B0WKW6"/>
<sequence length="310" mass="34661">MKNMILLFCLLMNSLSALANSAFFDKFKAEKINATVYVVHGPLEMPNSVNLGFMNNPAFVVAEKSVVVIDPGSSQQSGEMLLREIKKITNNPVSHIFNTHIHGDHWLANDIIKQKYPNVKIFADPRMIKKAKSGDAQTWIDRMLSLTKNATKGTQIAYPGVAISDGKQLNIAGLNFKIHSVGVGHSDSDIMIEYVNDSTFFTGDNAGHLRILRMSDGSFRDVIKSLDRAIDAKAKYYVPGHGPTGSVSIIELQREYLSTLYSQVEKYYEDGLEDFEMKPKIELALSKFKDWVGFEKELGKHISLAKLEIE</sequence>
<accession>A0A3B0WKW6</accession>
<gene>
    <name evidence="2" type="ORF">MNBD_GAMMA07-2512</name>
</gene>
<dbReference type="SUPFAM" id="SSF56281">
    <property type="entry name" value="Metallo-hydrolase/oxidoreductase"/>
    <property type="match status" value="1"/>
</dbReference>